<dbReference type="EMBL" id="RXFT01000012">
    <property type="protein sequence ID" value="RUR70271.1"/>
    <property type="molecule type" value="Genomic_DNA"/>
</dbReference>
<comment type="caution">
    <text evidence="1">The sequence shown here is derived from an EMBL/GenBank/DDBJ whole genome shotgun (WGS) entry which is preliminary data.</text>
</comment>
<dbReference type="OrthoDB" id="8819444at2"/>
<dbReference type="Proteomes" id="UP000281118">
    <property type="component" value="Unassembled WGS sequence"/>
</dbReference>
<organism evidence="1 2">
    <name type="scientific">Variovorax guangxiensis</name>
    <dbReference type="NCBI Taxonomy" id="1775474"/>
    <lineage>
        <taxon>Bacteria</taxon>
        <taxon>Pseudomonadati</taxon>
        <taxon>Pseudomonadota</taxon>
        <taxon>Betaproteobacteria</taxon>
        <taxon>Burkholderiales</taxon>
        <taxon>Comamonadaceae</taxon>
        <taxon>Variovorax</taxon>
    </lineage>
</organism>
<dbReference type="AlphaFoldDB" id="A0A433MR07"/>
<evidence type="ECO:0000313" key="1">
    <source>
        <dbReference type="EMBL" id="RUR70271.1"/>
    </source>
</evidence>
<gene>
    <name evidence="1" type="ORF">EJP67_24760</name>
</gene>
<reference evidence="1 2" key="1">
    <citation type="submission" date="2018-12" db="EMBL/GenBank/DDBJ databases">
        <title>The genome sequences of Variovorax guangxiensis DSM 27352.</title>
        <authorList>
            <person name="Gao J."/>
            <person name="Sun J."/>
        </authorList>
    </citation>
    <scope>NUCLEOTIDE SEQUENCE [LARGE SCALE GENOMIC DNA]</scope>
    <source>
        <strain evidence="1 2">DSM 27352</strain>
    </source>
</reference>
<proteinExistence type="predicted"/>
<evidence type="ECO:0000313" key="2">
    <source>
        <dbReference type="Proteomes" id="UP000281118"/>
    </source>
</evidence>
<name>A0A433MR07_9BURK</name>
<dbReference type="RefSeq" id="WP_126024365.1">
    <property type="nucleotide sequence ID" value="NZ_RXFT01000012.1"/>
</dbReference>
<sequence length="87" mass="9438">MRLIVQSLATGRFLAPSQDDGQPEWVRSLAQAGGGVVDDAERAVQLLHDYADADDEPVIVDLDVLGTVEDTDEHQSHFVAGNGERDH</sequence>
<accession>A0A433MR07</accession>
<protein>
    <submittedName>
        <fullName evidence="1">Uncharacterized protein</fullName>
    </submittedName>
</protein>